<dbReference type="InterPro" id="IPR000194">
    <property type="entry name" value="ATPase_F1/V1/A1_a/bsu_nucl-bd"/>
</dbReference>
<dbReference type="GO" id="GO:0045259">
    <property type="term" value="C:proton-transporting ATP synthase complex"/>
    <property type="evidence" value="ECO:0007669"/>
    <property type="project" value="UniProtKB-KW"/>
</dbReference>
<dbReference type="GO" id="GO:0042776">
    <property type="term" value="P:proton motive force-driven mitochondrial ATP synthesis"/>
    <property type="evidence" value="ECO:0007669"/>
    <property type="project" value="TreeGrafter"/>
</dbReference>
<evidence type="ECO:0000256" key="10">
    <source>
        <dbReference type="ARBA" id="ARBA00023310"/>
    </source>
</evidence>
<evidence type="ECO:0000256" key="5">
    <source>
        <dbReference type="ARBA" id="ARBA00022840"/>
    </source>
</evidence>
<keyword evidence="9" id="KW-0139">CF(1)</keyword>
<evidence type="ECO:0000256" key="7">
    <source>
        <dbReference type="ARBA" id="ARBA00023065"/>
    </source>
</evidence>
<keyword evidence="8" id="KW-0472">Membrane</keyword>
<name>A0A6J6S1I0_9ZZZZ</name>
<comment type="subcellular location">
    <subcellularLocation>
        <location evidence="1">Membrane</location>
    </subcellularLocation>
</comment>
<dbReference type="Gene3D" id="3.40.50.300">
    <property type="entry name" value="P-loop containing nucleotide triphosphate hydrolases"/>
    <property type="match status" value="1"/>
</dbReference>
<sequence>MPADDYTDPAPFTTFTHLDATTELSRLVAALGIYPAVDPLASTSTILQPDVVGERHYSVARGVQENLQRYKELQDIIAILGLDELSDEDRLTVNRARKIQRFLSQPFYVAEVFTGVKGETVPVAETVESFEAILRGDLDEVPEQAFLNVGGVEQVLAKAKTLQEQVG</sequence>
<dbReference type="InterPro" id="IPR055190">
    <property type="entry name" value="ATP-synt_VA_C"/>
</dbReference>
<dbReference type="Pfam" id="PF00006">
    <property type="entry name" value="ATP-synt_ab"/>
    <property type="match status" value="1"/>
</dbReference>
<comment type="similarity">
    <text evidence="2">Belongs to the ATPase alpha/beta chains family.</text>
</comment>
<feature type="domain" description="ATPase F1/V1/A1 complex alpha/beta subunit nucleotide-binding" evidence="11">
    <location>
        <begin position="1"/>
        <end position="44"/>
    </location>
</feature>
<dbReference type="PANTHER" id="PTHR15184">
    <property type="entry name" value="ATP SYNTHASE"/>
    <property type="match status" value="1"/>
</dbReference>
<dbReference type="PANTHER" id="PTHR15184:SF71">
    <property type="entry name" value="ATP SYNTHASE SUBUNIT BETA, MITOCHONDRIAL"/>
    <property type="match status" value="1"/>
</dbReference>
<evidence type="ECO:0000256" key="4">
    <source>
        <dbReference type="ARBA" id="ARBA00022741"/>
    </source>
</evidence>
<evidence type="ECO:0000256" key="3">
    <source>
        <dbReference type="ARBA" id="ARBA00022448"/>
    </source>
</evidence>
<keyword evidence="6" id="KW-1278">Translocase</keyword>
<gene>
    <name evidence="13" type="ORF">UFOPK2602_02204</name>
</gene>
<dbReference type="Pfam" id="PF22919">
    <property type="entry name" value="ATP-synt_VA_C"/>
    <property type="match status" value="1"/>
</dbReference>
<evidence type="ECO:0000313" key="13">
    <source>
        <dbReference type="EMBL" id="CAB4728603.1"/>
    </source>
</evidence>
<keyword evidence="3" id="KW-0813">Transport</keyword>
<keyword evidence="4" id="KW-0547">Nucleotide-binding</keyword>
<dbReference type="GO" id="GO:0046933">
    <property type="term" value="F:proton-transporting ATP synthase activity, rotational mechanism"/>
    <property type="evidence" value="ECO:0007669"/>
    <property type="project" value="TreeGrafter"/>
</dbReference>
<dbReference type="GO" id="GO:0005524">
    <property type="term" value="F:ATP binding"/>
    <property type="evidence" value="ECO:0007669"/>
    <property type="project" value="UniProtKB-KW"/>
</dbReference>
<dbReference type="FunFam" id="1.10.1140.10:FF:000001">
    <property type="entry name" value="ATP synthase subunit beta"/>
    <property type="match status" value="1"/>
</dbReference>
<evidence type="ECO:0000256" key="9">
    <source>
        <dbReference type="ARBA" id="ARBA00023196"/>
    </source>
</evidence>
<evidence type="ECO:0000256" key="8">
    <source>
        <dbReference type="ARBA" id="ARBA00023136"/>
    </source>
</evidence>
<organism evidence="13">
    <name type="scientific">freshwater metagenome</name>
    <dbReference type="NCBI Taxonomy" id="449393"/>
    <lineage>
        <taxon>unclassified sequences</taxon>
        <taxon>metagenomes</taxon>
        <taxon>ecological metagenomes</taxon>
    </lineage>
</organism>
<dbReference type="InterPro" id="IPR050053">
    <property type="entry name" value="ATPase_alpha/beta_chains"/>
</dbReference>
<evidence type="ECO:0000259" key="12">
    <source>
        <dbReference type="Pfam" id="PF22919"/>
    </source>
</evidence>
<evidence type="ECO:0000256" key="6">
    <source>
        <dbReference type="ARBA" id="ARBA00022967"/>
    </source>
</evidence>
<dbReference type="InterPro" id="IPR024034">
    <property type="entry name" value="ATPase_F1/V1_b/a_C"/>
</dbReference>
<dbReference type="InterPro" id="IPR027417">
    <property type="entry name" value="P-loop_NTPase"/>
</dbReference>
<reference evidence="13" key="1">
    <citation type="submission" date="2020-05" db="EMBL/GenBank/DDBJ databases">
        <authorList>
            <person name="Chiriac C."/>
            <person name="Salcher M."/>
            <person name="Ghai R."/>
            <person name="Kavagutti S V."/>
        </authorList>
    </citation>
    <scope>NUCLEOTIDE SEQUENCE</scope>
</reference>
<keyword evidence="5" id="KW-0067">ATP-binding</keyword>
<dbReference type="Gene3D" id="1.10.1140.10">
    <property type="entry name" value="Bovine Mitochondrial F1-atpase, Atp Synthase Beta Chain, Chain D, domain 3"/>
    <property type="match status" value="1"/>
</dbReference>
<dbReference type="PROSITE" id="PS00152">
    <property type="entry name" value="ATPASE_ALPHA_BETA"/>
    <property type="match status" value="1"/>
</dbReference>
<evidence type="ECO:0000256" key="2">
    <source>
        <dbReference type="ARBA" id="ARBA00008936"/>
    </source>
</evidence>
<accession>A0A6J6S1I0</accession>
<keyword evidence="10" id="KW-0066">ATP synthesis</keyword>
<dbReference type="SUPFAM" id="SSF52540">
    <property type="entry name" value="P-loop containing nucleoside triphosphate hydrolases"/>
    <property type="match status" value="1"/>
</dbReference>
<proteinExistence type="inferred from homology"/>
<dbReference type="EMBL" id="CAEZXX010000213">
    <property type="protein sequence ID" value="CAB4728603.1"/>
    <property type="molecule type" value="Genomic_DNA"/>
</dbReference>
<dbReference type="CDD" id="cd18110">
    <property type="entry name" value="ATP-synt_F1_beta_C"/>
    <property type="match status" value="1"/>
</dbReference>
<evidence type="ECO:0000259" key="11">
    <source>
        <dbReference type="Pfam" id="PF00006"/>
    </source>
</evidence>
<dbReference type="AlphaFoldDB" id="A0A6J6S1I0"/>
<keyword evidence="7" id="KW-0406">Ion transport</keyword>
<evidence type="ECO:0000256" key="1">
    <source>
        <dbReference type="ARBA" id="ARBA00004370"/>
    </source>
</evidence>
<dbReference type="SUPFAM" id="SSF47917">
    <property type="entry name" value="C-terminal domain of alpha and beta subunits of F1 ATP synthase"/>
    <property type="match status" value="1"/>
</dbReference>
<dbReference type="GO" id="GO:0005739">
    <property type="term" value="C:mitochondrion"/>
    <property type="evidence" value="ECO:0007669"/>
    <property type="project" value="GOC"/>
</dbReference>
<protein>
    <submittedName>
        <fullName evidence="13">Unannotated protein</fullName>
    </submittedName>
</protein>
<feature type="domain" description="ATP synthase A/B type C-terminal" evidence="12">
    <location>
        <begin position="50"/>
        <end position="139"/>
    </location>
</feature>
<dbReference type="InterPro" id="IPR020003">
    <property type="entry name" value="ATPase_a/bsu_AS"/>
</dbReference>